<dbReference type="Proteomes" id="UP000078512">
    <property type="component" value="Unassembled WGS sequence"/>
</dbReference>
<accession>A0A197K139</accession>
<organism evidence="2 3">
    <name type="scientific">Linnemannia elongata AG-77</name>
    <dbReference type="NCBI Taxonomy" id="1314771"/>
    <lineage>
        <taxon>Eukaryota</taxon>
        <taxon>Fungi</taxon>
        <taxon>Fungi incertae sedis</taxon>
        <taxon>Mucoromycota</taxon>
        <taxon>Mortierellomycotina</taxon>
        <taxon>Mortierellomycetes</taxon>
        <taxon>Mortierellales</taxon>
        <taxon>Mortierellaceae</taxon>
        <taxon>Linnemannia</taxon>
    </lineage>
</organism>
<keyword evidence="3" id="KW-1185">Reference proteome</keyword>
<feature type="chain" id="PRO_5008276481" description="Granulins domain-containing protein" evidence="1">
    <location>
        <begin position="29"/>
        <end position="231"/>
    </location>
</feature>
<sequence>MRSFTKVVSFAAAAVAALAILAPSSVQAQEGVTFYDKRTRAANAFEASGYQPLMMLAEGPYPSADTGLEKRATGTCDPGYSVCTAAGGYCCPTGSLCAPNSRLCCDTQAPYICGLNKCCPYNSCTLSGGCGCPPTKTMCGNGCCSNGCDKTGQFCACDADTPVDCGGLYCCSIGSTCSAGSRCAATTTTSGFGDFPTNIPNIGNGRNAGSVKQASAPFAAVMAAAAIVFGA</sequence>
<reference evidence="2 3" key="1">
    <citation type="submission" date="2016-05" db="EMBL/GenBank/DDBJ databases">
        <title>Genome sequencing reveals origins of a unique bacterial endosymbiosis in the earliest lineages of terrestrial Fungi.</title>
        <authorList>
            <consortium name="DOE Joint Genome Institute"/>
            <person name="Uehling J."/>
            <person name="Gryganskyi A."/>
            <person name="Hameed K."/>
            <person name="Tschaplinski T."/>
            <person name="Misztal P."/>
            <person name="Wu S."/>
            <person name="Desiro A."/>
            <person name="Vande Pol N."/>
            <person name="Du Z.-Y."/>
            <person name="Zienkiewicz A."/>
            <person name="Zienkiewicz K."/>
            <person name="Morin E."/>
            <person name="Tisserant E."/>
            <person name="Splivallo R."/>
            <person name="Hainaut M."/>
            <person name="Henrissat B."/>
            <person name="Ohm R."/>
            <person name="Kuo A."/>
            <person name="Yan J."/>
            <person name="Lipzen A."/>
            <person name="Nolan M."/>
            <person name="Labutti K."/>
            <person name="Barry K."/>
            <person name="Goldstein A."/>
            <person name="Labbe J."/>
            <person name="Schadt C."/>
            <person name="Tuskan G."/>
            <person name="Grigoriev I."/>
            <person name="Martin F."/>
            <person name="Vilgalys R."/>
            <person name="Bonito G."/>
        </authorList>
    </citation>
    <scope>NUCLEOTIDE SEQUENCE [LARGE SCALE GENOMIC DNA]</scope>
    <source>
        <strain evidence="2 3">AG-77</strain>
    </source>
</reference>
<dbReference type="OrthoDB" id="5854875at2759"/>
<evidence type="ECO:0008006" key="4">
    <source>
        <dbReference type="Google" id="ProtNLM"/>
    </source>
</evidence>
<dbReference type="EMBL" id="KV442031">
    <property type="protein sequence ID" value="OAQ31200.1"/>
    <property type="molecule type" value="Genomic_DNA"/>
</dbReference>
<gene>
    <name evidence="2" type="ORF">K457DRAFT_124559</name>
</gene>
<name>A0A197K139_9FUNG</name>
<dbReference type="AlphaFoldDB" id="A0A197K139"/>
<evidence type="ECO:0000313" key="2">
    <source>
        <dbReference type="EMBL" id="OAQ31200.1"/>
    </source>
</evidence>
<evidence type="ECO:0000313" key="3">
    <source>
        <dbReference type="Proteomes" id="UP000078512"/>
    </source>
</evidence>
<keyword evidence="1" id="KW-0732">Signal</keyword>
<proteinExistence type="predicted"/>
<feature type="signal peptide" evidence="1">
    <location>
        <begin position="1"/>
        <end position="28"/>
    </location>
</feature>
<evidence type="ECO:0000256" key="1">
    <source>
        <dbReference type="SAM" id="SignalP"/>
    </source>
</evidence>
<protein>
    <recommendedName>
        <fullName evidence="4">Granulins domain-containing protein</fullName>
    </recommendedName>
</protein>